<feature type="domain" description="TLDc" evidence="3">
    <location>
        <begin position="348"/>
        <end position="511"/>
    </location>
</feature>
<dbReference type="PROSITE" id="PS50097">
    <property type="entry name" value="BTB"/>
    <property type="match status" value="1"/>
</dbReference>
<keyword evidence="5" id="KW-1185">Reference proteome</keyword>
<dbReference type="PANTHER" id="PTHR46306:SF1">
    <property type="entry name" value="BTB_POZ DOMAIN-CONTAINING PROTEIN 9"/>
    <property type="match status" value="1"/>
</dbReference>
<dbReference type="SUPFAM" id="SSF54695">
    <property type="entry name" value="POZ domain"/>
    <property type="match status" value="1"/>
</dbReference>
<accession>A0A015IGH2</accession>
<sequence>MSMDIVDLKPSLLEDLKKLYKNLEKDNNNDYNVTIKVEQKSFRAHSVILKLRSGYFRNLINNEIRRMANMFNRRITLEISDINSEVFASCLKYIYTGEFSLQEDNDFLFDLFIAAETLKLIDMVDYLQNYFIQNKTKWIEINLIRVYQVSLNSISFNELQVHCKQIIDRDPKFIFLSDSFPTLKRSILLDLIKRNDEFLTEIKIWRHLTNWVHEQEPPINRDTQNWSPSNIIDFEERIRDFIPHIRFFTISSDNYYSCVRPYKDILPQKLVEQLEKFYLVKEATPPPNALPPRTPRRLRRNISTYSTRSPTEPTTPTEPRLQRSPSRILAKVPIVVNRPSIRIKPISSIINIRQMKRISHWIDRVESGDINSDFFLLAKGTWDSMTKIKFHNLCDNKGPTLILARIDNTNDIIGGYNPHSWTSSNEWIGSTESFIFSFKSESREGIDDINFSRINNHNPNAAIFDGDSNFDVTFGSDLSLFSGEYKHVHYQRRIMNCGTFTIKEFEVFQIRRNIRTA</sequence>
<dbReference type="AlphaFoldDB" id="A0A015IGH2"/>
<dbReference type="Pfam" id="PF07534">
    <property type="entry name" value="TLD"/>
    <property type="match status" value="1"/>
</dbReference>
<dbReference type="PANTHER" id="PTHR46306">
    <property type="entry name" value="BTB/POZ DOMAIN-CONTAINING PROTEIN 9"/>
    <property type="match status" value="1"/>
</dbReference>
<protein>
    <recommendedName>
        <fullName evidence="6">Kelch-like protein 17</fullName>
    </recommendedName>
</protein>
<evidence type="ECO:0000259" key="3">
    <source>
        <dbReference type="PROSITE" id="PS51886"/>
    </source>
</evidence>
<dbReference type="CDD" id="cd18186">
    <property type="entry name" value="BTB_POZ_ZBTB_KLHL-like"/>
    <property type="match status" value="1"/>
</dbReference>
<dbReference type="Gene3D" id="3.30.710.10">
    <property type="entry name" value="Potassium Channel Kv1.1, Chain A"/>
    <property type="match status" value="1"/>
</dbReference>
<name>A0A015IGH2_RHIIW</name>
<feature type="domain" description="BTB" evidence="2">
    <location>
        <begin position="31"/>
        <end position="103"/>
    </location>
</feature>
<dbReference type="SMART" id="SM00225">
    <property type="entry name" value="BTB"/>
    <property type="match status" value="1"/>
</dbReference>
<dbReference type="InterPro" id="IPR000210">
    <property type="entry name" value="BTB/POZ_dom"/>
</dbReference>
<dbReference type="GO" id="GO:0005737">
    <property type="term" value="C:cytoplasm"/>
    <property type="evidence" value="ECO:0007669"/>
    <property type="project" value="TreeGrafter"/>
</dbReference>
<evidence type="ECO:0000259" key="2">
    <source>
        <dbReference type="PROSITE" id="PS50097"/>
    </source>
</evidence>
<evidence type="ECO:0008006" key="6">
    <source>
        <dbReference type="Google" id="ProtNLM"/>
    </source>
</evidence>
<dbReference type="Pfam" id="PF00651">
    <property type="entry name" value="BTB"/>
    <property type="match status" value="1"/>
</dbReference>
<dbReference type="Proteomes" id="UP000022910">
    <property type="component" value="Unassembled WGS sequence"/>
</dbReference>
<feature type="region of interest" description="Disordered" evidence="1">
    <location>
        <begin position="285"/>
        <end position="323"/>
    </location>
</feature>
<evidence type="ECO:0000256" key="1">
    <source>
        <dbReference type="SAM" id="MobiDB-lite"/>
    </source>
</evidence>
<dbReference type="SMR" id="A0A015IGH2"/>
<dbReference type="InterPro" id="IPR006571">
    <property type="entry name" value="TLDc_dom"/>
</dbReference>
<proteinExistence type="predicted"/>
<organism evidence="4 5">
    <name type="scientific">Rhizophagus irregularis (strain DAOM 197198w)</name>
    <name type="common">Glomus intraradices</name>
    <dbReference type="NCBI Taxonomy" id="1432141"/>
    <lineage>
        <taxon>Eukaryota</taxon>
        <taxon>Fungi</taxon>
        <taxon>Fungi incertae sedis</taxon>
        <taxon>Mucoromycota</taxon>
        <taxon>Glomeromycotina</taxon>
        <taxon>Glomeromycetes</taxon>
        <taxon>Glomerales</taxon>
        <taxon>Glomeraceae</taxon>
        <taxon>Rhizophagus</taxon>
    </lineage>
</organism>
<reference evidence="4 5" key="1">
    <citation type="submission" date="2014-02" db="EMBL/GenBank/DDBJ databases">
        <title>Single nucleus genome sequencing reveals high similarity among nuclei of an endomycorrhizal fungus.</title>
        <authorList>
            <person name="Lin K."/>
            <person name="Geurts R."/>
            <person name="Zhang Z."/>
            <person name="Limpens E."/>
            <person name="Saunders D.G."/>
            <person name="Mu D."/>
            <person name="Pang E."/>
            <person name="Cao H."/>
            <person name="Cha H."/>
            <person name="Lin T."/>
            <person name="Zhou Q."/>
            <person name="Shang Y."/>
            <person name="Li Y."/>
            <person name="Ivanov S."/>
            <person name="Sharma T."/>
            <person name="Velzen R.V."/>
            <person name="Ruijter N.D."/>
            <person name="Aanen D.K."/>
            <person name="Win J."/>
            <person name="Kamoun S."/>
            <person name="Bisseling T."/>
            <person name="Huang S."/>
        </authorList>
    </citation>
    <scope>NUCLEOTIDE SEQUENCE [LARGE SCALE GENOMIC DNA]</scope>
    <source>
        <strain evidence="5">DAOM197198w</strain>
    </source>
</reference>
<dbReference type="InterPro" id="IPR011333">
    <property type="entry name" value="SKP1/BTB/POZ_sf"/>
</dbReference>
<dbReference type="HOGENOM" id="CLU_021542_0_2_1"/>
<dbReference type="OrthoDB" id="9997739at2759"/>
<gene>
    <name evidence="4" type="ORF">RirG_217590</name>
</gene>
<evidence type="ECO:0000313" key="4">
    <source>
        <dbReference type="EMBL" id="EXX56252.1"/>
    </source>
</evidence>
<feature type="compositionally biased region" description="Low complexity" evidence="1">
    <location>
        <begin position="306"/>
        <end position="319"/>
    </location>
</feature>
<dbReference type="PROSITE" id="PS51886">
    <property type="entry name" value="TLDC"/>
    <property type="match status" value="1"/>
</dbReference>
<dbReference type="EMBL" id="JEMT01027768">
    <property type="protein sequence ID" value="EXX56252.1"/>
    <property type="molecule type" value="Genomic_DNA"/>
</dbReference>
<dbReference type="InterPro" id="IPR052407">
    <property type="entry name" value="BTB_POZ_domain_cont_9"/>
</dbReference>
<evidence type="ECO:0000313" key="5">
    <source>
        <dbReference type="Proteomes" id="UP000022910"/>
    </source>
</evidence>
<comment type="caution">
    <text evidence="4">The sequence shown here is derived from an EMBL/GenBank/DDBJ whole genome shotgun (WGS) entry which is preliminary data.</text>
</comment>